<dbReference type="RefSeq" id="XP_018994086.1">
    <property type="nucleotide sequence ID" value="XM_019138649.1"/>
</dbReference>
<dbReference type="Proteomes" id="UP000094065">
    <property type="component" value="Unassembled WGS sequence"/>
</dbReference>
<evidence type="ECO:0000313" key="2">
    <source>
        <dbReference type="Proteomes" id="UP000094065"/>
    </source>
</evidence>
<dbReference type="OrthoDB" id="2588346at2759"/>
<dbReference type="GeneID" id="30155852"/>
<organism evidence="1 2">
    <name type="scientific">Cryptococcus amylolentus CBS 6039</name>
    <dbReference type="NCBI Taxonomy" id="1295533"/>
    <lineage>
        <taxon>Eukaryota</taxon>
        <taxon>Fungi</taxon>
        <taxon>Dikarya</taxon>
        <taxon>Basidiomycota</taxon>
        <taxon>Agaricomycotina</taxon>
        <taxon>Tremellomycetes</taxon>
        <taxon>Tremellales</taxon>
        <taxon>Cryptococcaceae</taxon>
        <taxon>Cryptococcus</taxon>
    </lineage>
</organism>
<comment type="caution">
    <text evidence="1">The sequence shown here is derived from an EMBL/GenBank/DDBJ whole genome shotgun (WGS) entry which is preliminary data.</text>
</comment>
<accession>A0A1E3HRQ6</accession>
<dbReference type="AlphaFoldDB" id="A0A1E3HRQ6"/>
<gene>
    <name evidence="1" type="ORF">L202_04543</name>
</gene>
<keyword evidence="2" id="KW-1185">Reference proteome</keyword>
<dbReference type="EMBL" id="AWGJ01000006">
    <property type="protein sequence ID" value="ODN79040.1"/>
    <property type="molecule type" value="Genomic_DNA"/>
</dbReference>
<reference evidence="1 2" key="1">
    <citation type="submission" date="2016-06" db="EMBL/GenBank/DDBJ databases">
        <title>Evolution of pathogenesis and genome organization in the Tremellales.</title>
        <authorList>
            <person name="Cuomo C."/>
            <person name="Litvintseva A."/>
            <person name="Heitman J."/>
            <person name="Chen Y."/>
            <person name="Sun S."/>
            <person name="Springer D."/>
            <person name="Dromer F."/>
            <person name="Young S."/>
            <person name="Zeng Q."/>
            <person name="Chapman S."/>
            <person name="Gujja S."/>
            <person name="Saif S."/>
            <person name="Birren B."/>
        </authorList>
    </citation>
    <scope>NUCLEOTIDE SEQUENCE [LARGE SCALE GENOMIC DNA]</scope>
    <source>
        <strain evidence="1 2">CBS 6039</strain>
    </source>
</reference>
<proteinExistence type="predicted"/>
<evidence type="ECO:0000313" key="1">
    <source>
        <dbReference type="EMBL" id="ODN79040.1"/>
    </source>
</evidence>
<name>A0A1E3HRQ6_9TREE</name>
<protein>
    <submittedName>
        <fullName evidence="1">Uncharacterized protein</fullName>
    </submittedName>
</protein>
<sequence length="347" mass="38723">MASIAEQLKKAEATLEDAKKRGSSSVPTHEKEVKRLQEELEKPQPHPALQFNEYAQCIAVMCALSLLMASSPLPLQLIPFYRICSTVTMIAVTGYVVRTSIIYYGYQQELAKWPKPDDPEGSKLKALMASKKPRPDLWAHTRSHPSAFLTTKNAQPRLFPFPLGKTKPEAAVKDELWWEGGNAPHVGHFNRPKLPAPPSGPDEQTLMKRVQASMKREAQENLWRRRIRDIQALSCIVIVSFLSKKIAAIALAVLIYRTVSSEIAGMLEPPDDMDKVWAAIDKVTRGAQRNESAPKPTQLTGGMTYLFEQDGDWMKKLADVPVDTVPPPVLMTTTNHWYAGPGNEMKG</sequence>